<keyword evidence="2" id="KW-0255">Endonuclease</keyword>
<gene>
    <name evidence="2" type="ORF">RBU60_07910</name>
</gene>
<dbReference type="Gene3D" id="3.90.75.20">
    <property type="match status" value="1"/>
</dbReference>
<dbReference type="Pfam" id="PF13392">
    <property type="entry name" value="HNH_3"/>
    <property type="match status" value="1"/>
</dbReference>
<dbReference type="Proteomes" id="UP001230915">
    <property type="component" value="Unassembled WGS sequence"/>
</dbReference>
<reference evidence="2 3" key="1">
    <citation type="submission" date="2023-08" db="EMBL/GenBank/DDBJ databases">
        <title>Mesonia sp. MT50, isolated from deep-sea sediment of the Mariana Trench.</title>
        <authorList>
            <person name="Fu H."/>
        </authorList>
    </citation>
    <scope>NUCLEOTIDE SEQUENCE [LARGE SCALE GENOMIC DNA]</scope>
    <source>
        <strain evidence="2 3">MT50</strain>
    </source>
</reference>
<evidence type="ECO:0000313" key="3">
    <source>
        <dbReference type="Proteomes" id="UP001230915"/>
    </source>
</evidence>
<dbReference type="EMBL" id="JAVHUL010000017">
    <property type="protein sequence ID" value="MDQ7917495.1"/>
    <property type="molecule type" value="Genomic_DNA"/>
</dbReference>
<dbReference type="SUPFAM" id="SSF54060">
    <property type="entry name" value="His-Me finger endonucleases"/>
    <property type="match status" value="1"/>
</dbReference>
<feature type="domain" description="HNH nuclease" evidence="1">
    <location>
        <begin position="80"/>
        <end position="121"/>
    </location>
</feature>
<keyword evidence="3" id="KW-1185">Reference proteome</keyword>
<evidence type="ECO:0000259" key="1">
    <source>
        <dbReference type="Pfam" id="PF13392"/>
    </source>
</evidence>
<comment type="caution">
    <text evidence="2">The sequence shown here is derived from an EMBL/GenBank/DDBJ whole genome shotgun (WGS) entry which is preliminary data.</text>
</comment>
<protein>
    <submittedName>
        <fullName evidence="2">HNH endonuclease</fullName>
    </submittedName>
</protein>
<proteinExistence type="predicted"/>
<dbReference type="RefSeq" id="WP_308864253.1">
    <property type="nucleotide sequence ID" value="NZ_JAVHUL010000017.1"/>
</dbReference>
<accession>A0ABU1A1B0</accession>
<dbReference type="InterPro" id="IPR044925">
    <property type="entry name" value="His-Me_finger_sf"/>
</dbReference>
<dbReference type="InterPro" id="IPR003615">
    <property type="entry name" value="HNH_nuc"/>
</dbReference>
<evidence type="ECO:0000313" key="2">
    <source>
        <dbReference type="EMBL" id="MDQ7917495.1"/>
    </source>
</evidence>
<sequence length="195" mass="23047">MKKENLENKESFYLNNNLLEEWKFYFEENWAKGYEVALSSKGRVMNFVKSKHGKILKGSKINGYPIFNTRLENGKRNNFYTHKLIAKAFLEKPKDGLFVIHKNYEKTDNNLNNLQWVNRKEWEAHQDKNPKVIAKRKSKSRSFAKLSFAQATVLKKKLLDPNRRTRLKVLAKQFGVSEMQLHRIKTGENWADIKV</sequence>
<keyword evidence="2" id="KW-0540">Nuclease</keyword>
<keyword evidence="2" id="KW-0378">Hydrolase</keyword>
<organism evidence="2 3">
    <name type="scientific">Mesonia profundi</name>
    <dbReference type="NCBI Taxonomy" id="3070998"/>
    <lineage>
        <taxon>Bacteria</taxon>
        <taxon>Pseudomonadati</taxon>
        <taxon>Bacteroidota</taxon>
        <taxon>Flavobacteriia</taxon>
        <taxon>Flavobacteriales</taxon>
        <taxon>Flavobacteriaceae</taxon>
        <taxon>Mesonia</taxon>
    </lineage>
</organism>
<dbReference type="GO" id="GO:0004519">
    <property type="term" value="F:endonuclease activity"/>
    <property type="evidence" value="ECO:0007669"/>
    <property type="project" value="UniProtKB-KW"/>
</dbReference>
<name>A0ABU1A1B0_9FLAO</name>